<dbReference type="Proteomes" id="UP001489004">
    <property type="component" value="Unassembled WGS sequence"/>
</dbReference>
<dbReference type="PROSITE" id="PS00626">
    <property type="entry name" value="RCC1_2"/>
    <property type="match status" value="3"/>
</dbReference>
<dbReference type="InterPro" id="IPR009091">
    <property type="entry name" value="RCC1/BLIP-II"/>
</dbReference>
<evidence type="ECO:0008006" key="9">
    <source>
        <dbReference type="Google" id="ProtNLM"/>
    </source>
</evidence>
<feature type="region of interest" description="Disordered" evidence="4">
    <location>
        <begin position="505"/>
        <end position="528"/>
    </location>
</feature>
<feature type="region of interest" description="Disordered" evidence="4">
    <location>
        <begin position="1438"/>
        <end position="1562"/>
    </location>
</feature>
<keyword evidence="3" id="KW-0175">Coiled coil</keyword>
<name>A0AAW1QAX7_9CHLO</name>
<feature type="repeat" description="RCC1" evidence="2">
    <location>
        <begin position="392"/>
        <end position="444"/>
    </location>
</feature>
<dbReference type="InterPro" id="IPR000408">
    <property type="entry name" value="Reg_chr_condens"/>
</dbReference>
<feature type="compositionally biased region" description="Polar residues" evidence="4">
    <location>
        <begin position="1100"/>
        <end position="1116"/>
    </location>
</feature>
<feature type="region of interest" description="Disordered" evidence="4">
    <location>
        <begin position="795"/>
        <end position="828"/>
    </location>
</feature>
<gene>
    <name evidence="7" type="ORF">WJX72_007263</name>
</gene>
<dbReference type="PRINTS" id="PR00633">
    <property type="entry name" value="RCCNDNSATION"/>
</dbReference>
<feature type="repeat" description="RCC1" evidence="2">
    <location>
        <begin position="281"/>
        <end position="339"/>
    </location>
</feature>
<feature type="domain" description="BRX" evidence="6">
    <location>
        <begin position="1146"/>
        <end position="1201"/>
    </location>
</feature>
<dbReference type="Gene3D" id="2.30.29.30">
    <property type="entry name" value="Pleckstrin-homology domain (PH domain)/Phosphotyrosine-binding domain (PTB)"/>
    <property type="match status" value="1"/>
</dbReference>
<feature type="region of interest" description="Disordered" evidence="4">
    <location>
        <begin position="1100"/>
        <end position="1146"/>
    </location>
</feature>
<feature type="region of interest" description="Disordered" evidence="4">
    <location>
        <begin position="1229"/>
        <end position="1346"/>
    </location>
</feature>
<feature type="repeat" description="RCC1" evidence="2">
    <location>
        <begin position="445"/>
        <end position="496"/>
    </location>
</feature>
<evidence type="ECO:0000313" key="8">
    <source>
        <dbReference type="Proteomes" id="UP001489004"/>
    </source>
</evidence>
<evidence type="ECO:0000256" key="3">
    <source>
        <dbReference type="SAM" id="Coils"/>
    </source>
</evidence>
<keyword evidence="1" id="KW-0677">Repeat</keyword>
<dbReference type="CDD" id="cd13365">
    <property type="entry name" value="PH_PLC_plant-like"/>
    <property type="match status" value="1"/>
</dbReference>
<dbReference type="InterPro" id="IPR001849">
    <property type="entry name" value="PH_domain"/>
</dbReference>
<feature type="compositionally biased region" description="Polar residues" evidence="4">
    <location>
        <begin position="1273"/>
        <end position="1288"/>
    </location>
</feature>
<feature type="compositionally biased region" description="Low complexity" evidence="4">
    <location>
        <begin position="235"/>
        <end position="248"/>
    </location>
</feature>
<dbReference type="SUPFAM" id="SSF50729">
    <property type="entry name" value="PH domain-like"/>
    <property type="match status" value="1"/>
</dbReference>
<feature type="region of interest" description="Disordered" evidence="4">
    <location>
        <begin position="975"/>
        <end position="1054"/>
    </location>
</feature>
<dbReference type="EMBL" id="JALJOR010000004">
    <property type="protein sequence ID" value="KAK9818108.1"/>
    <property type="molecule type" value="Genomic_DNA"/>
</dbReference>
<comment type="caution">
    <text evidence="7">The sequence shown here is derived from an EMBL/GenBank/DDBJ whole genome shotgun (WGS) entry which is preliminary data.</text>
</comment>
<accession>A0AAW1QAX7</accession>
<feature type="compositionally biased region" description="Polar residues" evidence="4">
    <location>
        <begin position="1245"/>
        <end position="1256"/>
    </location>
</feature>
<keyword evidence="8" id="KW-1185">Reference proteome</keyword>
<feature type="compositionally biased region" description="Polar residues" evidence="4">
    <location>
        <begin position="1305"/>
        <end position="1314"/>
    </location>
</feature>
<sequence>MSAQHAVASLGGPAVLGIPSKAEAAPETARRAKSDSGPNPPLALLNSIASGKPRGLEHVSTSVVTRRPLEELLTALRKGTDLMKHGRHGKPKVHYFRLSDNDTQLSWRSAAKGKLRSVALRTVKTVVHGQTTDIFKRYPYPHLVRLSFSLIYKHDKDDKEIRTLDLTCKNDQEFELWFFGIQAVVEHIAAAEHAPRAPIPMLRSAPVGSPATASAQSAAAGNPLSVSAGPLGELSGSMSSSVAPSEASLHLRPGQQGIGGGTAQGRVTGAMGLPVPEHRPGDCFVWGASEPTAGGLMKAATTEAGWQHSDLPTLVNNTTHLDVCEVAVGTRHAALITHGGEMYTWGDGQGGKLGLGNNQNADAPQRVYTLWGKSVKHIACGDGCTAAITHDGALYTWGDGTVGNLGYGNVTRQFIPRQVEKGLRDVIVSQISCGPYHSAAIVSDGRLFTWGDGLCGKLGHGGVDSVSEPRPVAALADQKVVFVACGVWHTAVVARPRAADKPASASAASLGHSETGSNADWSGADDTPHAYIGDEEGGWLYTWGGEFTWVEHRKDKAGHVTEKKDSNKGCLGHGDSEGRLLPTRVLGALEDVKVRQVGAGLNLTVAVTVGGHAYQMGETGASGRAKWEGCKSPELVGGALSGFFVERVSVGMQHVAALAGPCDKHTGKAQEGAECSVIFMWGRGREGQLGSNSHHDSIGPKIVEELRGRPVLQVACGGYHTLAVCQHDADRDEAEDRNKSYKQKMKQWFNSKSKLTLEVPDTSQYSAGALTTSRLQRTSMGYDLAVVPFDAGKAGSGSPLDRDLAVTPREPATSGSKQRKGSGSGGKGNVLGLARAAVAVQRARNGQRRISATAAADYGAAVRVTGSGQGYGRRGSASRRLTAAGEMVHATSADDVARLRQSSGVSTANSEAASERGSVLSAPDMYADDILTTNNSFTSAVEELQNEAEERERYVRQLEAKLDKLEDLLQREMRHPPARSGGYAAHEMSRSAAGAEASSAHEHTAAGGASPQPKRLSVTQQQESRSRRNSKSGKVTPVEASRLEPLSEQADMERERQELVALRAELDRRTHELERRQADFAAKQARLGEGAAAALISGLTSGSSPLRHQRSTTAFDGSSPAHRTHRKTQSVDAGGLNASTSQPNPNEYIETVAQGVFLTFEKRPNGQNQLTRIRFSRQHFGKDSAEAWWQANKFEIAQKYNLVSMGPGPSAQAPVPEMGTPNFRNLGQTPFQGWASGIPSFEAGTPTTPQSKANTVSSHALSSLSSEGSSMSQGNNTPYSPDNGQSPTKGPLFSLPTTPVRGHTSRLSQSSTRGPSALKPSPLFAADAPSPAHLDFGKAGSTPQQGFAGEVAPQALLSWPSATPGWPGGSAQKLQAHPLSDGGGIPLIASACMLDGPAAVMSLPATHAVMGDVPALNFQSSSPGEPAPGLLLAIGSAPSMPSGQSSPEGAATLVGTVPGMGTGNWPSPPPIRTSLSPPAKGSGRIRQPHMAVSSPRAGAAKPIGYAQSPRAHATDAAHSTSPSSDSTDNLKHRLARAYSTGKPAAAQSPPNSTSTDSPRWKA</sequence>
<proteinExistence type="predicted"/>
<feature type="repeat" description="RCC1" evidence="2">
    <location>
        <begin position="676"/>
        <end position="727"/>
    </location>
</feature>
<feature type="repeat" description="RCC1" evidence="2">
    <location>
        <begin position="340"/>
        <end position="391"/>
    </location>
</feature>
<dbReference type="PANTHER" id="PTHR22870">
    <property type="entry name" value="REGULATOR OF CHROMOSOME CONDENSATION"/>
    <property type="match status" value="1"/>
</dbReference>
<dbReference type="PROSITE" id="PS50003">
    <property type="entry name" value="PH_DOMAIN"/>
    <property type="match status" value="1"/>
</dbReference>
<dbReference type="Pfam" id="PF08381">
    <property type="entry name" value="BRX"/>
    <property type="match status" value="1"/>
</dbReference>
<dbReference type="InterPro" id="IPR051210">
    <property type="entry name" value="Ub_ligase/GEF_domain"/>
</dbReference>
<evidence type="ECO:0000313" key="7">
    <source>
        <dbReference type="EMBL" id="KAK9818108.1"/>
    </source>
</evidence>
<dbReference type="SUPFAM" id="SSF50985">
    <property type="entry name" value="RCC1/BLIP-II"/>
    <property type="match status" value="2"/>
</dbReference>
<dbReference type="PROSITE" id="PS51514">
    <property type="entry name" value="BRX"/>
    <property type="match status" value="1"/>
</dbReference>
<protein>
    <recommendedName>
        <fullName evidence="9">BRX domain-containing protein</fullName>
    </recommendedName>
</protein>
<evidence type="ECO:0000259" key="5">
    <source>
        <dbReference type="PROSITE" id="PS50003"/>
    </source>
</evidence>
<evidence type="ECO:0000256" key="1">
    <source>
        <dbReference type="ARBA" id="ARBA00022737"/>
    </source>
</evidence>
<dbReference type="InterPro" id="IPR011993">
    <property type="entry name" value="PH-like_dom_sf"/>
</dbReference>
<feature type="domain" description="PH" evidence="5">
    <location>
        <begin position="74"/>
        <end position="186"/>
    </location>
</feature>
<feature type="region of interest" description="Disordered" evidence="4">
    <location>
        <begin position="235"/>
        <end position="268"/>
    </location>
</feature>
<feature type="region of interest" description="Disordered" evidence="4">
    <location>
        <begin position="1"/>
        <end position="49"/>
    </location>
</feature>
<feature type="compositionally biased region" description="Polar residues" evidence="4">
    <location>
        <begin position="1517"/>
        <end position="1527"/>
    </location>
</feature>
<dbReference type="Gene3D" id="2.130.10.30">
    <property type="entry name" value="Regulator of chromosome condensation 1/beta-lactamase-inhibitor protein II"/>
    <property type="match status" value="2"/>
</dbReference>
<dbReference type="PROSITE" id="PS50012">
    <property type="entry name" value="RCC1_3"/>
    <property type="match status" value="5"/>
</dbReference>
<feature type="compositionally biased region" description="Polar residues" evidence="4">
    <location>
        <begin position="1548"/>
        <end position="1562"/>
    </location>
</feature>
<feature type="compositionally biased region" description="Low complexity" evidence="4">
    <location>
        <begin position="1257"/>
        <end position="1272"/>
    </location>
</feature>
<dbReference type="PANTHER" id="PTHR22870:SF360">
    <property type="entry name" value="ULTRAVIOLET-B RECEPTOR UVR8"/>
    <property type="match status" value="1"/>
</dbReference>
<dbReference type="Pfam" id="PF00415">
    <property type="entry name" value="RCC1"/>
    <property type="match status" value="4"/>
</dbReference>
<evidence type="ECO:0000259" key="6">
    <source>
        <dbReference type="PROSITE" id="PS51514"/>
    </source>
</evidence>
<evidence type="ECO:0000256" key="2">
    <source>
        <dbReference type="PROSITE-ProRule" id="PRU00235"/>
    </source>
</evidence>
<feature type="coiled-coil region" evidence="3">
    <location>
        <begin position="941"/>
        <end position="975"/>
    </location>
</feature>
<reference evidence="7 8" key="1">
    <citation type="journal article" date="2024" name="Nat. Commun.">
        <title>Phylogenomics reveals the evolutionary origins of lichenization in chlorophyte algae.</title>
        <authorList>
            <person name="Puginier C."/>
            <person name="Libourel C."/>
            <person name="Otte J."/>
            <person name="Skaloud P."/>
            <person name="Haon M."/>
            <person name="Grisel S."/>
            <person name="Petersen M."/>
            <person name="Berrin J.G."/>
            <person name="Delaux P.M."/>
            <person name="Dal Grande F."/>
            <person name="Keller J."/>
        </authorList>
    </citation>
    <scope>NUCLEOTIDE SEQUENCE [LARGE SCALE GENOMIC DNA]</scope>
    <source>
        <strain evidence="7 8">SAG 2043</strain>
    </source>
</reference>
<dbReference type="InterPro" id="IPR013591">
    <property type="entry name" value="Brevis_radix_dom"/>
</dbReference>
<evidence type="ECO:0000256" key="4">
    <source>
        <dbReference type="SAM" id="MobiDB-lite"/>
    </source>
</evidence>
<dbReference type="Pfam" id="PF16457">
    <property type="entry name" value="PH_12"/>
    <property type="match status" value="1"/>
</dbReference>
<organism evidence="7 8">
    <name type="scientific">[Myrmecia] bisecta</name>
    <dbReference type="NCBI Taxonomy" id="41462"/>
    <lineage>
        <taxon>Eukaryota</taxon>
        <taxon>Viridiplantae</taxon>
        <taxon>Chlorophyta</taxon>
        <taxon>core chlorophytes</taxon>
        <taxon>Trebouxiophyceae</taxon>
        <taxon>Trebouxiales</taxon>
        <taxon>Trebouxiaceae</taxon>
        <taxon>Myrmecia</taxon>
    </lineage>
</organism>